<name>A0ABV6F924_9MICC</name>
<feature type="region of interest" description="Disordered" evidence="1">
    <location>
        <begin position="1"/>
        <end position="36"/>
    </location>
</feature>
<dbReference type="InterPro" id="IPR052924">
    <property type="entry name" value="OsmC/Ohr_hydroprdx_reductase"/>
</dbReference>
<comment type="caution">
    <text evidence="2">The sequence shown here is derived from an EMBL/GenBank/DDBJ whole genome shotgun (WGS) entry which is preliminary data.</text>
</comment>
<keyword evidence="3" id="KW-1185">Reference proteome</keyword>
<proteinExistence type="predicted"/>
<evidence type="ECO:0000313" key="3">
    <source>
        <dbReference type="Proteomes" id="UP001589766"/>
    </source>
</evidence>
<accession>A0ABV6F924</accession>
<organism evidence="2 3">
    <name type="scientific">Citricoccus parietis</name>
    <dbReference type="NCBI Taxonomy" id="592307"/>
    <lineage>
        <taxon>Bacteria</taxon>
        <taxon>Bacillati</taxon>
        <taxon>Actinomycetota</taxon>
        <taxon>Actinomycetes</taxon>
        <taxon>Micrococcales</taxon>
        <taxon>Micrococcaceae</taxon>
        <taxon>Citricoccus</taxon>
    </lineage>
</organism>
<dbReference type="GO" id="GO:0004601">
    <property type="term" value="F:peroxidase activity"/>
    <property type="evidence" value="ECO:0007669"/>
    <property type="project" value="UniProtKB-KW"/>
</dbReference>
<sequence length="234" mass="24730">MSSSELFQEPSRTPSRFSETPLDSESKTLRAAGTWTGQQQTRVSVREFEFTVDEPEAVGGRNEGPTPMEFLAGAVDACITVTAEQVAARRGLELTGINTYSLARQDRRGLAGTADVQPYFHRYRLQLAIGTPETDATALRDFAAAVEHSCPAVNLLRDAGAGLTVAWTFAGRTVDHDAEAACNRALGYQPRIGPVDAPEPVFTCENADAGRAPEAGGAAGTEAGVGTVTDGTRA</sequence>
<dbReference type="PANTHER" id="PTHR35368:SF1">
    <property type="entry name" value="HYDROPEROXIDE REDUCTASE"/>
    <property type="match status" value="1"/>
</dbReference>
<dbReference type="Gene3D" id="3.30.300.20">
    <property type="match status" value="1"/>
</dbReference>
<gene>
    <name evidence="2" type="ORF">ACFFIO_13875</name>
</gene>
<evidence type="ECO:0000313" key="2">
    <source>
        <dbReference type="EMBL" id="MFC0249590.1"/>
    </source>
</evidence>
<protein>
    <submittedName>
        <fullName evidence="2">OsmC family protein</fullName>
        <ecNumber evidence="2">1.11.1.-</ecNumber>
    </submittedName>
</protein>
<dbReference type="EC" id="1.11.1.-" evidence="2"/>
<dbReference type="PANTHER" id="PTHR35368">
    <property type="entry name" value="HYDROPEROXIDE REDUCTASE"/>
    <property type="match status" value="1"/>
</dbReference>
<feature type="compositionally biased region" description="Polar residues" evidence="1">
    <location>
        <begin position="1"/>
        <end position="23"/>
    </location>
</feature>
<feature type="region of interest" description="Disordered" evidence="1">
    <location>
        <begin position="212"/>
        <end position="234"/>
    </location>
</feature>
<dbReference type="Pfam" id="PF02566">
    <property type="entry name" value="OsmC"/>
    <property type="match status" value="1"/>
</dbReference>
<dbReference type="InterPro" id="IPR015946">
    <property type="entry name" value="KH_dom-like_a/b"/>
</dbReference>
<dbReference type="EMBL" id="JBHLWH010000039">
    <property type="protein sequence ID" value="MFC0249590.1"/>
    <property type="molecule type" value="Genomic_DNA"/>
</dbReference>
<keyword evidence="2" id="KW-0575">Peroxidase</keyword>
<keyword evidence="2" id="KW-0560">Oxidoreductase</keyword>
<dbReference type="InterPro" id="IPR036102">
    <property type="entry name" value="OsmC/Ohrsf"/>
</dbReference>
<reference evidence="2 3" key="1">
    <citation type="submission" date="2024-09" db="EMBL/GenBank/DDBJ databases">
        <authorList>
            <person name="Sun Q."/>
            <person name="Mori K."/>
        </authorList>
    </citation>
    <scope>NUCLEOTIDE SEQUENCE [LARGE SCALE GENOMIC DNA]</scope>
    <source>
        <strain evidence="2 3">CCM 7609</strain>
    </source>
</reference>
<dbReference type="Proteomes" id="UP001589766">
    <property type="component" value="Unassembled WGS sequence"/>
</dbReference>
<dbReference type="RefSeq" id="WP_378042676.1">
    <property type="nucleotide sequence ID" value="NZ_JBHLWH010000039.1"/>
</dbReference>
<dbReference type="InterPro" id="IPR003718">
    <property type="entry name" value="OsmC/Ohr_fam"/>
</dbReference>
<dbReference type="SUPFAM" id="SSF82784">
    <property type="entry name" value="OsmC-like"/>
    <property type="match status" value="1"/>
</dbReference>
<evidence type="ECO:0000256" key="1">
    <source>
        <dbReference type="SAM" id="MobiDB-lite"/>
    </source>
</evidence>